<dbReference type="InterPro" id="IPR036034">
    <property type="entry name" value="PDZ_sf"/>
</dbReference>
<dbReference type="AlphaFoldDB" id="A0A5C5Y492"/>
<evidence type="ECO:0000313" key="4">
    <source>
        <dbReference type="Proteomes" id="UP000317238"/>
    </source>
</evidence>
<keyword evidence="4" id="KW-1185">Reference proteome</keyword>
<proteinExistence type="predicted"/>
<dbReference type="Gene3D" id="1.25.10.10">
    <property type="entry name" value="Leucine-rich Repeat Variant"/>
    <property type="match status" value="1"/>
</dbReference>
<dbReference type="SMART" id="SM00228">
    <property type="entry name" value="PDZ"/>
    <property type="match status" value="1"/>
</dbReference>
<dbReference type="SUPFAM" id="SSF50156">
    <property type="entry name" value="PDZ domain-like"/>
    <property type="match status" value="1"/>
</dbReference>
<dbReference type="PROSITE" id="PS50106">
    <property type="entry name" value="PDZ"/>
    <property type="match status" value="1"/>
</dbReference>
<accession>A0A5C5Y492</accession>
<dbReference type="InterPro" id="IPR001478">
    <property type="entry name" value="PDZ"/>
</dbReference>
<name>A0A5C5Y492_9PLAN</name>
<dbReference type="Pfam" id="PF13180">
    <property type="entry name" value="PDZ_2"/>
    <property type="match status" value="1"/>
</dbReference>
<feature type="signal peptide" evidence="1">
    <location>
        <begin position="1"/>
        <end position="15"/>
    </location>
</feature>
<feature type="domain" description="PDZ" evidence="2">
    <location>
        <begin position="289"/>
        <end position="343"/>
    </location>
</feature>
<reference evidence="3 4" key="1">
    <citation type="submission" date="2019-02" db="EMBL/GenBank/DDBJ databases">
        <title>Deep-cultivation of Planctomycetes and their phenomic and genomic characterization uncovers novel biology.</title>
        <authorList>
            <person name="Wiegand S."/>
            <person name="Jogler M."/>
            <person name="Boedeker C."/>
            <person name="Pinto D."/>
            <person name="Vollmers J."/>
            <person name="Rivas-Marin E."/>
            <person name="Kohn T."/>
            <person name="Peeters S.H."/>
            <person name="Heuer A."/>
            <person name="Rast P."/>
            <person name="Oberbeckmann S."/>
            <person name="Bunk B."/>
            <person name="Jeske O."/>
            <person name="Meyerdierks A."/>
            <person name="Storesund J.E."/>
            <person name="Kallscheuer N."/>
            <person name="Luecker S."/>
            <person name="Lage O.M."/>
            <person name="Pohl T."/>
            <person name="Merkel B.J."/>
            <person name="Hornburger P."/>
            <person name="Mueller R.-W."/>
            <person name="Bruemmer F."/>
            <person name="Labrenz M."/>
            <person name="Spormann A.M."/>
            <person name="Op Den Camp H."/>
            <person name="Overmann J."/>
            <person name="Amann R."/>
            <person name="Jetten M.S.M."/>
            <person name="Mascher T."/>
            <person name="Medema M.H."/>
            <person name="Devos D.P."/>
            <person name="Kaster A.-K."/>
            <person name="Ovreas L."/>
            <person name="Rohde M."/>
            <person name="Galperin M.Y."/>
            <person name="Jogler C."/>
        </authorList>
    </citation>
    <scope>NUCLEOTIDE SEQUENCE [LARGE SCALE GENOMIC DNA]</scope>
    <source>
        <strain evidence="3 4">Pan14r</strain>
    </source>
</reference>
<dbReference type="Proteomes" id="UP000317238">
    <property type="component" value="Unassembled WGS sequence"/>
</dbReference>
<dbReference type="SUPFAM" id="SSF52047">
    <property type="entry name" value="RNI-like"/>
    <property type="match status" value="1"/>
</dbReference>
<evidence type="ECO:0000259" key="2">
    <source>
        <dbReference type="PROSITE" id="PS50106"/>
    </source>
</evidence>
<keyword evidence="3" id="KW-0378">Hydrolase</keyword>
<keyword evidence="1" id="KW-0732">Signal</keyword>
<keyword evidence="3" id="KW-0645">Protease</keyword>
<dbReference type="EMBL" id="SJPL01000001">
    <property type="protein sequence ID" value="TWT69553.1"/>
    <property type="molecule type" value="Genomic_DNA"/>
</dbReference>
<feature type="chain" id="PRO_5023113363" evidence="1">
    <location>
        <begin position="16"/>
        <end position="387"/>
    </location>
</feature>
<comment type="caution">
    <text evidence="3">The sequence shown here is derived from an EMBL/GenBank/DDBJ whole genome shotgun (WGS) entry which is preliminary data.</text>
</comment>
<dbReference type="GO" id="GO:0008233">
    <property type="term" value="F:peptidase activity"/>
    <property type="evidence" value="ECO:0007669"/>
    <property type="project" value="UniProtKB-KW"/>
</dbReference>
<protein>
    <submittedName>
        <fullName evidence="3">Serine endoprotease</fullName>
    </submittedName>
</protein>
<dbReference type="Gene3D" id="2.30.42.10">
    <property type="match status" value="1"/>
</dbReference>
<dbReference type="InterPro" id="IPR011989">
    <property type="entry name" value="ARM-like"/>
</dbReference>
<evidence type="ECO:0000313" key="3">
    <source>
        <dbReference type="EMBL" id="TWT69553.1"/>
    </source>
</evidence>
<gene>
    <name evidence="3" type="ORF">Pan14r_18410</name>
</gene>
<evidence type="ECO:0000256" key="1">
    <source>
        <dbReference type="SAM" id="SignalP"/>
    </source>
</evidence>
<dbReference type="GO" id="GO:0006508">
    <property type="term" value="P:proteolysis"/>
    <property type="evidence" value="ECO:0007669"/>
    <property type="project" value="UniProtKB-KW"/>
</dbReference>
<sequence precursor="true">MVVAGGLCCLMFAVAATLGHSQPPADAPQTSQRQDDELDGRTIEYWIEQLASDSYSRRQRSSVILEKAGNEAISALAEATKSGDFEVITRAIRILQRLAVRQSIEDEGGAVEELTRIAADSVGSRGVVARDALSNIVSMRSDQAYEALNEAGVFIGQSTFVPTSPRMMALIRIDDAWNGDVDVLRWLRWIRDIDTVVLNDKACRDDVLIHVSRMPALTNVQLNNGDLSRRGLESLTNLQQIRVLIFNYVQFDQQPTDTIVRLPLVESLRMFGTNLDSEGAETIRDTFPGVLMEITKGAFLGVQSDMTATECRIQSVISGGAAEKAGLIAGDVIVELNGKPIKDFFDLKDEIAKADIREEIEIKVRRGPGDDANEVVLKAVLGRQDVQ</sequence>
<organism evidence="3 4">
    <name type="scientific">Crateriforma conspicua</name>
    <dbReference type="NCBI Taxonomy" id="2527996"/>
    <lineage>
        <taxon>Bacteria</taxon>
        <taxon>Pseudomonadati</taxon>
        <taxon>Planctomycetota</taxon>
        <taxon>Planctomycetia</taxon>
        <taxon>Planctomycetales</taxon>
        <taxon>Planctomycetaceae</taxon>
        <taxon>Crateriforma</taxon>
    </lineage>
</organism>